<dbReference type="SFLD" id="SFLDG01386">
    <property type="entry name" value="main_SPASM_domain-containing"/>
    <property type="match status" value="1"/>
</dbReference>
<dbReference type="SUPFAM" id="SSF102114">
    <property type="entry name" value="Radical SAM enzymes"/>
    <property type="match status" value="1"/>
</dbReference>
<keyword evidence="4" id="KW-0408">Iron</keyword>
<feature type="domain" description="Radical SAM core" evidence="6">
    <location>
        <begin position="19"/>
        <end position="238"/>
    </location>
</feature>
<keyword evidence="3" id="KW-0479">Metal-binding</keyword>
<evidence type="ECO:0000256" key="2">
    <source>
        <dbReference type="ARBA" id="ARBA00022691"/>
    </source>
</evidence>
<keyword evidence="5" id="KW-0411">Iron-sulfur</keyword>
<name>A0A2X0QUH9_9PROT</name>
<protein>
    <recommendedName>
        <fullName evidence="6">Radical SAM core domain-containing protein</fullName>
    </recommendedName>
</protein>
<reference evidence="7" key="1">
    <citation type="submission" date="2018-05" db="EMBL/GenBank/DDBJ databases">
        <authorList>
            <person name="Lanie J.A."/>
            <person name="Ng W.-L."/>
            <person name="Kazmierczak K.M."/>
            <person name="Andrzejewski T.M."/>
            <person name="Davidsen T.M."/>
            <person name="Wayne K.J."/>
            <person name="Tettelin H."/>
            <person name="Glass J.I."/>
            <person name="Rusch D."/>
            <person name="Podicherti R."/>
            <person name="Tsui H.-C.T."/>
            <person name="Winkler M.E."/>
        </authorList>
    </citation>
    <scope>NUCLEOTIDE SEQUENCE</scope>
    <source>
        <strain evidence="7">KNB</strain>
    </source>
</reference>
<dbReference type="InterPro" id="IPR007197">
    <property type="entry name" value="rSAM"/>
</dbReference>
<dbReference type="InterPro" id="IPR006638">
    <property type="entry name" value="Elp3/MiaA/NifB-like_rSAM"/>
</dbReference>
<organism evidence="7">
    <name type="scientific">Candidatus Nitrotoga fabula</name>
    <dbReference type="NCBI Taxonomy" id="2182327"/>
    <lineage>
        <taxon>Bacteria</taxon>
        <taxon>Pseudomonadati</taxon>
        <taxon>Pseudomonadota</taxon>
        <taxon>Betaproteobacteria</taxon>
        <taxon>Nitrosomonadales</taxon>
        <taxon>Gallionellaceae</taxon>
        <taxon>Candidatus Nitrotoga</taxon>
    </lineage>
</organism>
<keyword evidence="2" id="KW-0949">S-adenosyl-L-methionine</keyword>
<proteinExistence type="predicted"/>
<comment type="cofactor">
    <cofactor evidence="1">
        <name>[4Fe-4S] cluster</name>
        <dbReference type="ChEBI" id="CHEBI:49883"/>
    </cofactor>
</comment>
<evidence type="ECO:0000313" key="7">
    <source>
        <dbReference type="EMBL" id="SPS05228.1"/>
    </source>
</evidence>
<dbReference type="InterPro" id="IPR058240">
    <property type="entry name" value="rSAM_sf"/>
</dbReference>
<dbReference type="GO" id="GO:0003824">
    <property type="term" value="F:catalytic activity"/>
    <property type="evidence" value="ECO:0007669"/>
    <property type="project" value="InterPro"/>
</dbReference>
<dbReference type="Pfam" id="PF04055">
    <property type="entry name" value="Radical_SAM"/>
    <property type="match status" value="1"/>
</dbReference>
<evidence type="ECO:0000256" key="5">
    <source>
        <dbReference type="ARBA" id="ARBA00023014"/>
    </source>
</evidence>
<evidence type="ECO:0000259" key="6">
    <source>
        <dbReference type="PROSITE" id="PS51918"/>
    </source>
</evidence>
<dbReference type="PROSITE" id="PS51918">
    <property type="entry name" value="RADICAL_SAM"/>
    <property type="match status" value="1"/>
</dbReference>
<dbReference type="SFLD" id="SFLDS00029">
    <property type="entry name" value="Radical_SAM"/>
    <property type="match status" value="1"/>
</dbReference>
<accession>A0A2X0QUH9</accession>
<dbReference type="SFLD" id="SFLDG01067">
    <property type="entry name" value="SPASM/twitch_domain_containing"/>
    <property type="match status" value="1"/>
</dbReference>
<sequence length="317" mass="35713">MIHSISRNEDSPCVFRGINQDKLTIVWEITARCNLKCGYCFRTDPRLPELRLNQVENIVEQFSAERVGKVLLTGGEPILYPNVGQIIDRIISKGILVKIVSNLSFSHRWIEVLIDKKGIEISTSLDGYDAKTHDQIRGRDSYKRVSENILILRRNGFDVSGICVVTTQVLPFIETMVQNAVDLGLSTITFTRLIDIKAEGSQNISEVVAKLELTNDDELRVIESLELLREKYWSINIRSVGFTVTPECCSKAGKGIVYINPYGIVQPCTLLRFINKNIDLKLCSLEDALSEVKFIKGETCESYCRSLPVSKTGVSYE</sequence>
<dbReference type="SMART" id="SM00729">
    <property type="entry name" value="Elp3"/>
    <property type="match status" value="1"/>
</dbReference>
<evidence type="ECO:0000256" key="4">
    <source>
        <dbReference type="ARBA" id="ARBA00023004"/>
    </source>
</evidence>
<evidence type="ECO:0000256" key="3">
    <source>
        <dbReference type="ARBA" id="ARBA00022723"/>
    </source>
</evidence>
<dbReference type="PANTHER" id="PTHR11228:SF7">
    <property type="entry name" value="PQQA PEPTIDE CYCLASE"/>
    <property type="match status" value="1"/>
</dbReference>
<dbReference type="GO" id="GO:0051536">
    <property type="term" value="F:iron-sulfur cluster binding"/>
    <property type="evidence" value="ECO:0007669"/>
    <property type="project" value="UniProtKB-KW"/>
</dbReference>
<dbReference type="InterPro" id="IPR050377">
    <property type="entry name" value="Radical_SAM_PqqE_MftC-like"/>
</dbReference>
<gene>
    <name evidence="7" type="ORF">NITFAB_0817</name>
</gene>
<dbReference type="InterPro" id="IPR013785">
    <property type="entry name" value="Aldolase_TIM"/>
</dbReference>
<evidence type="ECO:0000256" key="1">
    <source>
        <dbReference type="ARBA" id="ARBA00001966"/>
    </source>
</evidence>
<dbReference type="Gene3D" id="3.20.20.70">
    <property type="entry name" value="Aldolase class I"/>
    <property type="match status" value="1"/>
</dbReference>
<dbReference type="EMBL" id="LS423452">
    <property type="protein sequence ID" value="SPS05228.1"/>
    <property type="molecule type" value="Genomic_DNA"/>
</dbReference>
<dbReference type="AlphaFoldDB" id="A0A2X0QUH9"/>
<dbReference type="CDD" id="cd01335">
    <property type="entry name" value="Radical_SAM"/>
    <property type="match status" value="1"/>
</dbReference>
<dbReference type="GO" id="GO:0046872">
    <property type="term" value="F:metal ion binding"/>
    <property type="evidence" value="ECO:0007669"/>
    <property type="project" value="UniProtKB-KW"/>
</dbReference>
<dbReference type="PANTHER" id="PTHR11228">
    <property type="entry name" value="RADICAL SAM DOMAIN PROTEIN"/>
    <property type="match status" value="1"/>
</dbReference>